<gene>
    <name evidence="3" type="ORF">NPX13_g8148</name>
</gene>
<dbReference type="EMBL" id="JANPWZ010001738">
    <property type="protein sequence ID" value="KAJ3563580.1"/>
    <property type="molecule type" value="Genomic_DNA"/>
</dbReference>
<evidence type="ECO:0000313" key="4">
    <source>
        <dbReference type="Proteomes" id="UP001148614"/>
    </source>
</evidence>
<dbReference type="Proteomes" id="UP001148614">
    <property type="component" value="Unassembled WGS sequence"/>
</dbReference>
<dbReference type="VEuPathDB" id="FungiDB:F4678DRAFT_455600"/>
<evidence type="ECO:0000256" key="2">
    <source>
        <dbReference type="SAM" id="SignalP"/>
    </source>
</evidence>
<keyword evidence="4" id="KW-1185">Reference proteome</keyword>
<protein>
    <submittedName>
        <fullName evidence="3">Uncharacterized protein</fullName>
    </submittedName>
</protein>
<feature type="chain" id="PRO_5040876153" evidence="2">
    <location>
        <begin position="16"/>
        <end position="195"/>
    </location>
</feature>
<feature type="signal peptide" evidence="2">
    <location>
        <begin position="1"/>
        <end position="15"/>
    </location>
</feature>
<name>A0A9W8TK40_9PEZI</name>
<keyword evidence="2" id="KW-0732">Signal</keyword>
<dbReference type="AlphaFoldDB" id="A0A9W8TK40"/>
<evidence type="ECO:0000313" key="3">
    <source>
        <dbReference type="EMBL" id="KAJ3563580.1"/>
    </source>
</evidence>
<comment type="caution">
    <text evidence="3">The sequence shown here is derived from an EMBL/GenBank/DDBJ whole genome shotgun (WGS) entry which is preliminary data.</text>
</comment>
<sequence>MLLLIFSLLIIGALGLEISVAGTIDLNVKIITSTNPGYLHSHLDHWLPTSFPTSSTAKQTSLSLNPSNATPDAGQSGSPALIATQLSAQPAANTSSRIPLVTTTEPLCHPLFRTSLPITSTPATILPGTTPIHSAPNNSTVSFRSFKMGTRPTRSPTTPASSEGVGIVSFKTGILPVPSPTISTGSGRSALVQQV</sequence>
<accession>A0A9W8TK40</accession>
<evidence type="ECO:0000256" key="1">
    <source>
        <dbReference type="SAM" id="MobiDB-lite"/>
    </source>
</evidence>
<reference evidence="3" key="1">
    <citation type="submission" date="2022-07" db="EMBL/GenBank/DDBJ databases">
        <title>Genome Sequence of Xylaria arbuscula.</title>
        <authorList>
            <person name="Buettner E."/>
        </authorList>
    </citation>
    <scope>NUCLEOTIDE SEQUENCE</scope>
    <source>
        <strain evidence="3">VT107</strain>
    </source>
</reference>
<proteinExistence type="predicted"/>
<organism evidence="3 4">
    <name type="scientific">Xylaria arbuscula</name>
    <dbReference type="NCBI Taxonomy" id="114810"/>
    <lineage>
        <taxon>Eukaryota</taxon>
        <taxon>Fungi</taxon>
        <taxon>Dikarya</taxon>
        <taxon>Ascomycota</taxon>
        <taxon>Pezizomycotina</taxon>
        <taxon>Sordariomycetes</taxon>
        <taxon>Xylariomycetidae</taxon>
        <taxon>Xylariales</taxon>
        <taxon>Xylariaceae</taxon>
        <taxon>Xylaria</taxon>
    </lineage>
</organism>
<feature type="region of interest" description="Disordered" evidence="1">
    <location>
        <begin position="57"/>
        <end position="78"/>
    </location>
</feature>